<dbReference type="PROSITE" id="PS51257">
    <property type="entry name" value="PROKAR_LIPOPROTEIN"/>
    <property type="match status" value="1"/>
</dbReference>
<organism evidence="1 2">
    <name type="scientific">Pseudobacteriovorax antillogorgiicola</name>
    <dbReference type="NCBI Taxonomy" id="1513793"/>
    <lineage>
        <taxon>Bacteria</taxon>
        <taxon>Pseudomonadati</taxon>
        <taxon>Bdellovibrionota</taxon>
        <taxon>Oligoflexia</taxon>
        <taxon>Oligoflexales</taxon>
        <taxon>Pseudobacteriovoracaceae</taxon>
        <taxon>Pseudobacteriovorax</taxon>
    </lineage>
</organism>
<protein>
    <recommendedName>
        <fullName evidence="3">Lipoprotein</fullName>
    </recommendedName>
</protein>
<dbReference type="AlphaFoldDB" id="A0A1Y6BX73"/>
<reference evidence="2" key="1">
    <citation type="submission" date="2017-04" db="EMBL/GenBank/DDBJ databases">
        <authorList>
            <person name="Varghese N."/>
            <person name="Submissions S."/>
        </authorList>
    </citation>
    <scope>NUCLEOTIDE SEQUENCE [LARGE SCALE GENOMIC DNA]</scope>
    <source>
        <strain evidence="2">RKEM611</strain>
    </source>
</reference>
<evidence type="ECO:0000313" key="2">
    <source>
        <dbReference type="Proteomes" id="UP000192907"/>
    </source>
</evidence>
<sequence>MDYRTLSLIIPSILWCACQTNPLQKAWIPQSPVVSSKHYECLEFIQPYTKGQVLAFSYESHQLGVRYHYAIKATSNTDSTSPKFLLQDEFGNTFTIRPQETDSCNRNSYQYCLSYRLPVDDRPIRRIRVLWQDEALQFIDQDFPARDLKVEVSPLLSDRDVVADDIIQRFAKLEEDSRNNLVTANIKRQAEIHKEVCGY</sequence>
<dbReference type="EMBL" id="FWZT01000008">
    <property type="protein sequence ID" value="SMF24594.1"/>
    <property type="molecule type" value="Genomic_DNA"/>
</dbReference>
<dbReference type="STRING" id="1513793.SAMN06296036_10819"/>
<proteinExistence type="predicted"/>
<accession>A0A1Y6BX73</accession>
<keyword evidence="2" id="KW-1185">Reference proteome</keyword>
<dbReference type="Proteomes" id="UP000192907">
    <property type="component" value="Unassembled WGS sequence"/>
</dbReference>
<gene>
    <name evidence="1" type="ORF">SAMN06296036_10819</name>
</gene>
<name>A0A1Y6BX73_9BACT</name>
<evidence type="ECO:0008006" key="3">
    <source>
        <dbReference type="Google" id="ProtNLM"/>
    </source>
</evidence>
<dbReference type="RefSeq" id="WP_132319093.1">
    <property type="nucleotide sequence ID" value="NZ_FWZT01000008.1"/>
</dbReference>
<evidence type="ECO:0000313" key="1">
    <source>
        <dbReference type="EMBL" id="SMF24594.1"/>
    </source>
</evidence>